<gene>
    <name evidence="2" type="ORF">PtA15_17A33</name>
</gene>
<evidence type="ECO:0000313" key="2">
    <source>
        <dbReference type="EMBL" id="WAQ92552.1"/>
    </source>
</evidence>
<keyword evidence="3" id="KW-1185">Reference proteome</keyword>
<feature type="compositionally biased region" description="Acidic residues" evidence="1">
    <location>
        <begin position="37"/>
        <end position="54"/>
    </location>
</feature>
<evidence type="ECO:0000313" key="3">
    <source>
        <dbReference type="Proteomes" id="UP001164743"/>
    </source>
</evidence>
<sequence length="274" mass="29227">MINRLDELTVGILGPGPTADPISINQANQGPTRQADGEEFLSEHEEESEQEVEEQMTTAAGQQGQANSSKSKAKKQQPKKVAVRKSTRATSKAPTEPTVIEEEIGGEQTDDPVRPTTKPDNSQKRPADIMRVLEKVWEADEAGDKAKATMFFEIVAALGKAQGNEEANPSQHPLQQNQPATTPGSQTAPRSEIREGGENRPIFSIPISKFAGCSSEHYPLKDLGCSIAGKIQVPPISGITGLLWPELAGTVNSPQALCSSTNPQGDDSEPEGPG</sequence>
<organism evidence="2 3">
    <name type="scientific">Puccinia triticina</name>
    <dbReference type="NCBI Taxonomy" id="208348"/>
    <lineage>
        <taxon>Eukaryota</taxon>
        <taxon>Fungi</taxon>
        <taxon>Dikarya</taxon>
        <taxon>Basidiomycota</taxon>
        <taxon>Pucciniomycotina</taxon>
        <taxon>Pucciniomycetes</taxon>
        <taxon>Pucciniales</taxon>
        <taxon>Pucciniaceae</taxon>
        <taxon>Puccinia</taxon>
    </lineage>
</organism>
<feature type="region of interest" description="Disordered" evidence="1">
    <location>
        <begin position="1"/>
        <end position="128"/>
    </location>
</feature>
<dbReference type="Proteomes" id="UP001164743">
    <property type="component" value="Chromosome 17A"/>
</dbReference>
<feature type="compositionally biased region" description="Basic residues" evidence="1">
    <location>
        <begin position="71"/>
        <end position="87"/>
    </location>
</feature>
<feature type="compositionally biased region" description="Polar residues" evidence="1">
    <location>
        <begin position="165"/>
        <end position="189"/>
    </location>
</feature>
<dbReference type="EMBL" id="CP110437">
    <property type="protein sequence ID" value="WAQ92552.1"/>
    <property type="molecule type" value="Genomic_DNA"/>
</dbReference>
<evidence type="ECO:0000256" key="1">
    <source>
        <dbReference type="SAM" id="MobiDB-lite"/>
    </source>
</evidence>
<feature type="compositionally biased region" description="Polar residues" evidence="1">
    <location>
        <begin position="253"/>
        <end position="265"/>
    </location>
</feature>
<dbReference type="GeneID" id="77805330"/>
<name>A0ABY7D8F6_9BASI</name>
<feature type="compositionally biased region" description="Acidic residues" evidence="1">
    <location>
        <begin position="99"/>
        <end position="110"/>
    </location>
</feature>
<dbReference type="RefSeq" id="XP_053028107.1">
    <property type="nucleotide sequence ID" value="XM_053164446.1"/>
</dbReference>
<feature type="compositionally biased region" description="Low complexity" evidence="1">
    <location>
        <begin position="59"/>
        <end position="70"/>
    </location>
</feature>
<feature type="region of interest" description="Disordered" evidence="1">
    <location>
        <begin position="253"/>
        <end position="274"/>
    </location>
</feature>
<protein>
    <submittedName>
        <fullName evidence="2">Uncharacterized protein</fullName>
    </submittedName>
</protein>
<feature type="compositionally biased region" description="Polar residues" evidence="1">
    <location>
        <begin position="23"/>
        <end position="32"/>
    </location>
</feature>
<feature type="region of interest" description="Disordered" evidence="1">
    <location>
        <begin position="162"/>
        <end position="200"/>
    </location>
</feature>
<reference evidence="2" key="1">
    <citation type="submission" date="2022-10" db="EMBL/GenBank/DDBJ databases">
        <title>Puccinia triticina Genome sequencing and assembly.</title>
        <authorList>
            <person name="Li C."/>
        </authorList>
    </citation>
    <scope>NUCLEOTIDE SEQUENCE</scope>
    <source>
        <strain evidence="2">Pt15</strain>
    </source>
</reference>
<accession>A0ABY7D8F6</accession>
<proteinExistence type="predicted"/>